<keyword evidence="1 6" id="KW-0963">Cytoplasm</keyword>
<evidence type="ECO:0000256" key="6">
    <source>
        <dbReference type="HAMAP-Rule" id="MF_00074"/>
    </source>
</evidence>
<dbReference type="EMBL" id="WSEL01000002">
    <property type="protein sequence ID" value="MVQ27924.1"/>
    <property type="molecule type" value="Genomic_DNA"/>
</dbReference>
<dbReference type="EC" id="2.1.1.170" evidence="6"/>
<keyword evidence="8" id="KW-1185">Reference proteome</keyword>
<accession>A0A6N8IM76</accession>
<name>A0A6N8IM76_9BURK</name>
<dbReference type="Gene3D" id="3.40.50.150">
    <property type="entry name" value="Vaccinia Virus protein VP39"/>
    <property type="match status" value="1"/>
</dbReference>
<sequence length="215" mass="22982">MSLDVELRAGAQALGLALDDGQLRQLLDYLALLAKWNKVYNLTALRDERQMLSHHLLDSLAVVAPLRRQQGGAGRLLDVGSGAGLPGVVLAICCPALHVDCLDAVAKKAAFVQQVAVALGLPRLRGLHARVETVADGYDVVSARAFSSLADFVQGSRQALAPDGVWLAMKGRHPADEIAALPPGVAQVFHVEQLTVPGLDAERCIVWMRREPPGH</sequence>
<dbReference type="PIRSF" id="PIRSF003078">
    <property type="entry name" value="GidB"/>
    <property type="match status" value="1"/>
</dbReference>
<proteinExistence type="inferred from homology"/>
<dbReference type="SUPFAM" id="SSF53335">
    <property type="entry name" value="S-adenosyl-L-methionine-dependent methyltransferases"/>
    <property type="match status" value="1"/>
</dbReference>
<evidence type="ECO:0000313" key="7">
    <source>
        <dbReference type="EMBL" id="MVQ27924.1"/>
    </source>
</evidence>
<protein>
    <recommendedName>
        <fullName evidence="6">Ribosomal RNA small subunit methyltransferase G</fullName>
        <ecNumber evidence="6">2.1.1.170</ecNumber>
    </recommendedName>
    <alternativeName>
        <fullName evidence="6">16S rRNA 7-methylguanosine methyltransferase</fullName>
        <shortName evidence="6">16S rRNA m7G methyltransferase</shortName>
    </alternativeName>
</protein>
<comment type="catalytic activity">
    <reaction evidence="6">
        <text>guanosine(527) in 16S rRNA + S-adenosyl-L-methionine = N(7)-methylguanosine(527) in 16S rRNA + S-adenosyl-L-homocysteine</text>
        <dbReference type="Rhea" id="RHEA:42732"/>
        <dbReference type="Rhea" id="RHEA-COMP:10209"/>
        <dbReference type="Rhea" id="RHEA-COMP:10210"/>
        <dbReference type="ChEBI" id="CHEBI:57856"/>
        <dbReference type="ChEBI" id="CHEBI:59789"/>
        <dbReference type="ChEBI" id="CHEBI:74269"/>
        <dbReference type="ChEBI" id="CHEBI:74480"/>
        <dbReference type="EC" id="2.1.1.170"/>
    </reaction>
</comment>
<keyword evidence="2 6" id="KW-0698">rRNA processing</keyword>
<evidence type="ECO:0000313" key="8">
    <source>
        <dbReference type="Proteomes" id="UP000469385"/>
    </source>
</evidence>
<dbReference type="InterPro" id="IPR003682">
    <property type="entry name" value="rRNA_ssu_MeTfrase_G"/>
</dbReference>
<comment type="caution">
    <text evidence="6">Lacks conserved residue(s) required for the propagation of feature annotation.</text>
</comment>
<keyword evidence="3 6" id="KW-0489">Methyltransferase</keyword>
<keyword evidence="4 6" id="KW-0808">Transferase</keyword>
<feature type="binding site" evidence="6">
    <location>
        <position position="85"/>
    </location>
    <ligand>
        <name>S-adenosyl-L-methionine</name>
        <dbReference type="ChEBI" id="CHEBI:59789"/>
    </ligand>
</feature>
<keyword evidence="5 6" id="KW-0949">S-adenosyl-L-methionine</keyword>
<dbReference type="RefSeq" id="WP_157396064.1">
    <property type="nucleotide sequence ID" value="NZ_WSEL01000002.1"/>
</dbReference>
<dbReference type="CDD" id="cd02440">
    <property type="entry name" value="AdoMet_MTases"/>
    <property type="match status" value="1"/>
</dbReference>
<dbReference type="NCBIfam" id="TIGR00138">
    <property type="entry name" value="rsmG_gidB"/>
    <property type="match status" value="1"/>
</dbReference>
<dbReference type="GO" id="GO:0070043">
    <property type="term" value="F:rRNA (guanine-N7-)-methyltransferase activity"/>
    <property type="evidence" value="ECO:0007669"/>
    <property type="project" value="UniProtKB-UniRule"/>
</dbReference>
<dbReference type="HAMAP" id="MF_00074">
    <property type="entry name" value="16SrRNA_methyltr_G"/>
    <property type="match status" value="1"/>
</dbReference>
<comment type="caution">
    <text evidence="7">The sequence shown here is derived from an EMBL/GenBank/DDBJ whole genome shotgun (WGS) entry which is preliminary data.</text>
</comment>
<dbReference type="Pfam" id="PF02527">
    <property type="entry name" value="GidB"/>
    <property type="match status" value="1"/>
</dbReference>
<evidence type="ECO:0000256" key="3">
    <source>
        <dbReference type="ARBA" id="ARBA00022603"/>
    </source>
</evidence>
<gene>
    <name evidence="6 7" type="primary">rsmG</name>
    <name evidence="7" type="ORF">GON04_00575</name>
</gene>
<comment type="function">
    <text evidence="6">Specifically methylates the N7 position of guanine in position 527 of 16S rRNA.</text>
</comment>
<dbReference type="Proteomes" id="UP000469385">
    <property type="component" value="Unassembled WGS sequence"/>
</dbReference>
<dbReference type="GO" id="GO:0005829">
    <property type="term" value="C:cytosol"/>
    <property type="evidence" value="ECO:0007669"/>
    <property type="project" value="TreeGrafter"/>
</dbReference>
<feature type="binding site" evidence="6">
    <location>
        <position position="80"/>
    </location>
    <ligand>
        <name>S-adenosyl-L-methionine</name>
        <dbReference type="ChEBI" id="CHEBI:59789"/>
    </ligand>
</feature>
<feature type="binding site" evidence="6">
    <location>
        <position position="144"/>
    </location>
    <ligand>
        <name>S-adenosyl-L-methionine</name>
        <dbReference type="ChEBI" id="CHEBI:59789"/>
    </ligand>
</feature>
<comment type="subcellular location">
    <subcellularLocation>
        <location evidence="6">Cytoplasm</location>
    </subcellularLocation>
</comment>
<feature type="binding site" evidence="6">
    <location>
        <begin position="131"/>
        <end position="132"/>
    </location>
    <ligand>
        <name>S-adenosyl-L-methionine</name>
        <dbReference type="ChEBI" id="CHEBI:59789"/>
    </ligand>
</feature>
<comment type="similarity">
    <text evidence="6">Belongs to the methyltransferase superfamily. RNA methyltransferase RsmG family.</text>
</comment>
<dbReference type="PANTHER" id="PTHR31760:SF0">
    <property type="entry name" value="S-ADENOSYL-L-METHIONINE-DEPENDENT METHYLTRANSFERASES SUPERFAMILY PROTEIN"/>
    <property type="match status" value="1"/>
</dbReference>
<evidence type="ECO:0000256" key="1">
    <source>
        <dbReference type="ARBA" id="ARBA00022490"/>
    </source>
</evidence>
<dbReference type="InterPro" id="IPR029063">
    <property type="entry name" value="SAM-dependent_MTases_sf"/>
</dbReference>
<evidence type="ECO:0000256" key="4">
    <source>
        <dbReference type="ARBA" id="ARBA00022679"/>
    </source>
</evidence>
<dbReference type="PANTHER" id="PTHR31760">
    <property type="entry name" value="S-ADENOSYL-L-METHIONINE-DEPENDENT METHYLTRANSFERASES SUPERFAMILY PROTEIN"/>
    <property type="match status" value="1"/>
</dbReference>
<reference evidence="7 8" key="1">
    <citation type="submission" date="2019-12" db="EMBL/GenBank/DDBJ databases">
        <authorList>
            <person name="Huq M.A."/>
        </authorList>
    </citation>
    <scope>NUCLEOTIDE SEQUENCE [LARGE SCALE GENOMIC DNA]</scope>
    <source>
        <strain evidence="7 8">MAH-25</strain>
    </source>
</reference>
<evidence type="ECO:0000256" key="2">
    <source>
        <dbReference type="ARBA" id="ARBA00022552"/>
    </source>
</evidence>
<evidence type="ECO:0000256" key="5">
    <source>
        <dbReference type="ARBA" id="ARBA00022691"/>
    </source>
</evidence>
<dbReference type="AlphaFoldDB" id="A0A6N8IM76"/>
<organism evidence="7 8">
    <name type="scientific">Ramlibacter pinisoli</name>
    <dbReference type="NCBI Taxonomy" id="2682844"/>
    <lineage>
        <taxon>Bacteria</taxon>
        <taxon>Pseudomonadati</taxon>
        <taxon>Pseudomonadota</taxon>
        <taxon>Betaproteobacteria</taxon>
        <taxon>Burkholderiales</taxon>
        <taxon>Comamonadaceae</taxon>
        <taxon>Ramlibacter</taxon>
    </lineage>
</organism>